<proteinExistence type="predicted"/>
<feature type="compositionally biased region" description="Basic residues" evidence="4">
    <location>
        <begin position="3453"/>
        <end position="3468"/>
    </location>
</feature>
<feature type="compositionally biased region" description="Acidic residues" evidence="4">
    <location>
        <begin position="3343"/>
        <end position="3385"/>
    </location>
</feature>
<feature type="compositionally biased region" description="Basic and acidic residues" evidence="4">
    <location>
        <begin position="2388"/>
        <end position="2398"/>
    </location>
</feature>
<evidence type="ECO:0000256" key="1">
    <source>
        <dbReference type="ARBA" id="ARBA00022723"/>
    </source>
</evidence>
<dbReference type="InterPro" id="IPR051590">
    <property type="entry name" value="Replication_Regulatory_Kinase"/>
</dbReference>
<feature type="region of interest" description="Disordered" evidence="4">
    <location>
        <begin position="1"/>
        <end position="45"/>
    </location>
</feature>
<feature type="compositionally biased region" description="Basic and acidic residues" evidence="4">
    <location>
        <begin position="651"/>
        <end position="662"/>
    </location>
</feature>
<feature type="compositionally biased region" description="Low complexity" evidence="4">
    <location>
        <begin position="2907"/>
        <end position="2919"/>
    </location>
</feature>
<keyword evidence="6" id="KW-1185">Reference proteome</keyword>
<feature type="compositionally biased region" description="Basic residues" evidence="4">
    <location>
        <begin position="3099"/>
        <end position="3121"/>
    </location>
</feature>
<feature type="compositionally biased region" description="Basic residues" evidence="4">
    <location>
        <begin position="984"/>
        <end position="1004"/>
    </location>
</feature>
<dbReference type="GO" id="GO:0031431">
    <property type="term" value="C:Dbf4-dependent protein kinase complex"/>
    <property type="evidence" value="ECO:0007669"/>
    <property type="project" value="TreeGrafter"/>
</dbReference>
<keyword evidence="3" id="KW-0862">Zinc</keyword>
<feature type="compositionally biased region" description="Acidic residues" evidence="4">
    <location>
        <begin position="2804"/>
        <end position="2813"/>
    </location>
</feature>
<feature type="compositionally biased region" description="Basic and acidic residues" evidence="4">
    <location>
        <begin position="2537"/>
        <end position="2547"/>
    </location>
</feature>
<feature type="compositionally biased region" description="Pro residues" evidence="4">
    <location>
        <begin position="2894"/>
        <end position="2906"/>
    </location>
</feature>
<feature type="compositionally biased region" description="Low complexity" evidence="4">
    <location>
        <begin position="268"/>
        <end position="277"/>
    </location>
</feature>
<feature type="compositionally biased region" description="Low complexity" evidence="4">
    <location>
        <begin position="3413"/>
        <end position="3448"/>
    </location>
</feature>
<feature type="region of interest" description="Disordered" evidence="4">
    <location>
        <begin position="1910"/>
        <end position="2014"/>
    </location>
</feature>
<dbReference type="PANTHER" id="PTHR15375">
    <property type="entry name" value="ACTIVATOR OF S-PHASE KINASE-RELATED"/>
    <property type="match status" value="1"/>
</dbReference>
<feature type="compositionally biased region" description="Basic and acidic residues" evidence="4">
    <location>
        <begin position="2351"/>
        <end position="2367"/>
    </location>
</feature>
<feature type="compositionally biased region" description="Low complexity" evidence="4">
    <location>
        <begin position="891"/>
        <end position="903"/>
    </location>
</feature>
<dbReference type="FunFam" id="6.10.250.3410:FF:000001">
    <property type="entry name" value="Protein DBF4 homolog A"/>
    <property type="match status" value="1"/>
</dbReference>
<dbReference type="VEuPathDB" id="VectorBase:AARA000810"/>
<feature type="compositionally biased region" description="Low complexity" evidence="4">
    <location>
        <begin position="333"/>
        <end position="348"/>
    </location>
</feature>
<dbReference type="GO" id="GO:0003676">
    <property type="term" value="F:nucleic acid binding"/>
    <property type="evidence" value="ECO:0007669"/>
    <property type="project" value="InterPro"/>
</dbReference>
<feature type="region of interest" description="Disordered" evidence="4">
    <location>
        <begin position="229"/>
        <end position="356"/>
    </location>
</feature>
<feature type="compositionally biased region" description="Basic and acidic residues" evidence="4">
    <location>
        <begin position="1259"/>
        <end position="1276"/>
    </location>
</feature>
<dbReference type="EnsemblMetazoa" id="AARA000810-RA">
    <property type="protein sequence ID" value="AARA000810-PA"/>
    <property type="gene ID" value="AARA000810"/>
</dbReference>
<dbReference type="InterPro" id="IPR006572">
    <property type="entry name" value="Znf_DBF"/>
</dbReference>
<feature type="region of interest" description="Disordered" evidence="4">
    <location>
        <begin position="1334"/>
        <end position="1794"/>
    </location>
</feature>
<feature type="compositionally biased region" description="Basic residues" evidence="4">
    <location>
        <begin position="1142"/>
        <end position="1151"/>
    </location>
</feature>
<feature type="compositionally biased region" description="Basic residues" evidence="4">
    <location>
        <begin position="782"/>
        <end position="792"/>
    </location>
</feature>
<feature type="compositionally biased region" description="Low complexity" evidence="4">
    <location>
        <begin position="1345"/>
        <end position="1357"/>
    </location>
</feature>
<dbReference type="VEuPathDB" id="VectorBase:AARA21_012140"/>
<accession>A0A182HHV3</accession>
<dbReference type="Gene3D" id="6.10.250.3410">
    <property type="entry name" value="DBF zinc finger"/>
    <property type="match status" value="1"/>
</dbReference>
<feature type="compositionally biased region" description="Low complexity" evidence="4">
    <location>
        <begin position="3126"/>
        <end position="3137"/>
    </location>
</feature>
<feature type="compositionally biased region" description="Basic and acidic residues" evidence="4">
    <location>
        <begin position="1496"/>
        <end position="1505"/>
    </location>
</feature>
<feature type="compositionally biased region" description="Basic and acidic residues" evidence="4">
    <location>
        <begin position="1025"/>
        <end position="1039"/>
    </location>
</feature>
<feature type="compositionally biased region" description="Basic and acidic residues" evidence="4">
    <location>
        <begin position="477"/>
        <end position="494"/>
    </location>
</feature>
<feature type="compositionally biased region" description="Low complexity" evidence="4">
    <location>
        <begin position="130"/>
        <end position="144"/>
    </location>
</feature>
<feature type="compositionally biased region" description="Basic residues" evidence="4">
    <location>
        <begin position="3296"/>
        <end position="3311"/>
    </location>
</feature>
<feature type="region of interest" description="Disordered" evidence="4">
    <location>
        <begin position="644"/>
        <end position="818"/>
    </location>
</feature>
<dbReference type="PANTHER" id="PTHR15375:SF26">
    <property type="entry name" value="PROTEIN CHIFFON"/>
    <property type="match status" value="1"/>
</dbReference>
<feature type="compositionally biased region" description="Acidic residues" evidence="4">
    <location>
        <begin position="3226"/>
        <end position="3274"/>
    </location>
</feature>
<dbReference type="GO" id="GO:1901987">
    <property type="term" value="P:regulation of cell cycle phase transition"/>
    <property type="evidence" value="ECO:0007669"/>
    <property type="project" value="TreeGrafter"/>
</dbReference>
<feature type="compositionally biased region" description="Basic residues" evidence="4">
    <location>
        <begin position="407"/>
        <end position="419"/>
    </location>
</feature>
<feature type="compositionally biased region" description="Basic residues" evidence="4">
    <location>
        <begin position="1659"/>
        <end position="1676"/>
    </location>
</feature>
<feature type="compositionally biased region" description="Polar residues" evidence="4">
    <location>
        <begin position="1282"/>
        <end position="1294"/>
    </location>
</feature>
<feature type="compositionally biased region" description="Acidic residues" evidence="4">
    <location>
        <begin position="2399"/>
        <end position="2440"/>
    </location>
</feature>
<feature type="region of interest" description="Disordered" evidence="4">
    <location>
        <begin position="2300"/>
        <end position="3000"/>
    </location>
</feature>
<evidence type="ECO:0000313" key="6">
    <source>
        <dbReference type="Proteomes" id="UP000075840"/>
    </source>
</evidence>
<dbReference type="GO" id="GO:0043539">
    <property type="term" value="F:protein serine/threonine kinase activator activity"/>
    <property type="evidence" value="ECO:0007669"/>
    <property type="project" value="TreeGrafter"/>
</dbReference>
<feature type="compositionally biased region" description="Low complexity" evidence="4">
    <location>
        <begin position="2570"/>
        <end position="2600"/>
    </location>
</feature>
<feature type="compositionally biased region" description="Basic and acidic residues" evidence="4">
    <location>
        <begin position="2454"/>
        <end position="2484"/>
    </location>
</feature>
<feature type="compositionally biased region" description="Polar residues" evidence="4">
    <location>
        <begin position="1370"/>
        <end position="1387"/>
    </location>
</feature>
<organism evidence="5 6">
    <name type="scientific">Anopheles arabiensis</name>
    <name type="common">Mosquito</name>
    <dbReference type="NCBI Taxonomy" id="7173"/>
    <lineage>
        <taxon>Eukaryota</taxon>
        <taxon>Metazoa</taxon>
        <taxon>Ecdysozoa</taxon>
        <taxon>Arthropoda</taxon>
        <taxon>Hexapoda</taxon>
        <taxon>Insecta</taxon>
        <taxon>Pterygota</taxon>
        <taxon>Neoptera</taxon>
        <taxon>Endopterygota</taxon>
        <taxon>Diptera</taxon>
        <taxon>Nematocera</taxon>
        <taxon>Culicoidea</taxon>
        <taxon>Culicidae</taxon>
        <taxon>Anophelinae</taxon>
        <taxon>Anopheles</taxon>
    </lineage>
</organism>
<feature type="region of interest" description="Disordered" evidence="4">
    <location>
        <begin position="1216"/>
        <end position="1296"/>
    </location>
</feature>
<feature type="compositionally biased region" description="Low complexity" evidence="4">
    <location>
        <begin position="523"/>
        <end position="539"/>
    </location>
</feature>
<dbReference type="InterPro" id="IPR038545">
    <property type="entry name" value="Znf_DBF_sf"/>
</dbReference>
<feature type="compositionally biased region" description="Low complexity" evidence="4">
    <location>
        <begin position="1723"/>
        <end position="1737"/>
    </location>
</feature>
<feature type="region of interest" description="Disordered" evidence="4">
    <location>
        <begin position="2083"/>
        <end position="2117"/>
    </location>
</feature>
<feature type="compositionally biased region" description="Low complexity" evidence="4">
    <location>
        <begin position="1913"/>
        <end position="1938"/>
    </location>
</feature>
<feature type="compositionally biased region" description="Basic and acidic residues" evidence="4">
    <location>
        <begin position="808"/>
        <end position="818"/>
    </location>
</feature>
<feature type="compositionally biased region" description="Basic residues" evidence="4">
    <location>
        <begin position="2841"/>
        <end position="2850"/>
    </location>
</feature>
<protein>
    <submittedName>
        <fullName evidence="5">Uncharacterized protein</fullName>
    </submittedName>
</protein>
<evidence type="ECO:0000313" key="5">
    <source>
        <dbReference type="EnsemblMetazoa" id="AARA000810-PA"/>
    </source>
</evidence>
<evidence type="ECO:0000256" key="3">
    <source>
        <dbReference type="ARBA" id="ARBA00022833"/>
    </source>
</evidence>
<feature type="region of interest" description="Disordered" evidence="4">
    <location>
        <begin position="384"/>
        <end position="430"/>
    </location>
</feature>
<name>A0A182HHV3_ANOAR</name>
<feature type="compositionally biased region" description="Low complexity" evidence="4">
    <location>
        <begin position="1012"/>
        <end position="1024"/>
    </location>
</feature>
<dbReference type="Proteomes" id="UP000075840">
    <property type="component" value="Unassembled WGS sequence"/>
</dbReference>
<feature type="compositionally biased region" description="Basic and acidic residues" evidence="4">
    <location>
        <begin position="756"/>
        <end position="781"/>
    </location>
</feature>
<feature type="compositionally biased region" description="Basic and acidic residues" evidence="4">
    <location>
        <begin position="2675"/>
        <end position="2697"/>
    </location>
</feature>
<feature type="compositionally biased region" description="Low complexity" evidence="4">
    <location>
        <begin position="1960"/>
        <end position="1970"/>
    </location>
</feature>
<feature type="compositionally biased region" description="Low complexity" evidence="4">
    <location>
        <begin position="229"/>
        <end position="253"/>
    </location>
</feature>
<feature type="compositionally biased region" description="Low complexity" evidence="4">
    <location>
        <begin position="1089"/>
        <end position="1099"/>
    </location>
</feature>
<evidence type="ECO:0000256" key="4">
    <source>
        <dbReference type="SAM" id="MobiDB-lite"/>
    </source>
</evidence>
<sequence>MVSPSKAKLSRIAGQQQQQQQEQQEEQQHRPSQASQRKANNKVQLVKGPKPLVYHRFYLDIEQHQIATKIETTIKQLGGSVEFFLNKDVTHFVTDKLQPTAAVGETGEQQREQPPYCASPSGVVSSAENPARPAHQRQPAPLPPLQRTSRQLLHLTHQQQTHGQYVNDYGPATSRTSSPCPPPITSAAAAAAAPSSSAGACITTASGAAASAQQKHVVAGPAAVSSSTTAASVKPNHHLSSSLSATSSAAAAAVPRSRADAMLQRVRQQQQQQQQQQQHHHQAQPSYSLLHSSPLNPTAYGSTPTKAATPSSIHTSSHHKQAPSPSCYSPSGAAITRTSAATTTAASRQNSPVHQARSWGTLIWSAEYALKFLRKVLASLPQAANGAGDSSKAGRLGGDGRTDASGRSHRHHHRHHQSHGARPSGGQHVHHLRGRFVKIESRSAPGNHRPVYQEFKQWPVLLLTDRELAGRKAPFADVHEAPERKQQPVDEQKRKGNVTLEPGGGGGTPVEGTSTSRMTRKLASAANNSVATRTTTTATGKSGETVVKKRAQDKAAAPPRDCGYCEICRIEYDSLAAHVQSDSHQTFVQNDDNFLSLDRLLDSLGAGGDSDETKLAEEDGYDGGEGGGPGGAVAVETFFQQLHSTTRIKRGPGEELLYERRKPPASSAAPQPKAIVGAGGGGTGGDKRQEEKEEEEDGAEGRRIKATTVTVAVTTTTTAAADELIERQQQNTTAPIGKEGEQEARSTQVEATVRQALEEEKPAKIATSKEGDDVNSEETKGKPRAKVKRKRTATTSTSTGADCEEEKCEGKDKHGDKDKKALIRLAIQSVIATFDCSDGFLAEVDQTLDDSVRLDDSVVVEKKEKEECVKEQADKSPAVGDSGVSDKRAANSSSSRVSVTNRDSSGKKKEEEVLVGQRTSRVRSCKQQQTEAETAEVSVRRSERKPPGSAFREVREEEEKEKVLSKPAEEPEAASGEGMFGRRSAIHHHPHNQLNHHNHQKHKSTLSALLLKQQQERAQQQQQQQEKEKQQQWDERKATDSAAVLDHAAGMKVITDFRTKQQQQQQQQEAVEDDGELVAHKSVLLVGVPATEAKAPAATEDARPEETSTPKTGAGRRKRNPQRAEEDTASMGLKASTTASMNKHHHHHHHHLSESGSGGAAGTKTRHATELAATLLECDGLDPKNTKRISLGLRQNPKRANLNEDFTSLLDETLERSKMSGSSTSVRRTAQSRIRVGPKAKEQHTVVVTPKQQQVEEEPSNRVCEDEAKEAHDRLKPAAATAGSNKRSSGSAKKTVTLEDIKVRGIRWRAPSPMTRPPVKSPLLYKVIDNQAGGEETVSSSGGISTSRPTATTTTPTGLQASQRKDPTATGGSAQLPSSAQSRTTCKASKVNGASPGKKNGLIVKIRRVRQSELSLLNDEAENFMFPRKDDSSSDEETDDGRQTSSEGYQGGSANNYSVDITSSSEADRGMAAEDATTNEVVMENHSEEDEDEEAAATREEEKRTVTSGGGGGRKRKKAIPASGQRACSIESSDHRSSPVSSRSSPTLPIASKRARLETAARRKAQQTADFGKGQDPVDARVRFPEAPIQPCPVAEAAKTSPSSTDRARRRRQSSASEDGQQHDDDDDASNDDAAQVEEKDEEEEEEHEEEEVKQVVVKSRRGRGAGMRGRRGQRKAYREDSVTSTSSTTAAIGPCPTCSIAKGRGRGRRGGVAGRRGRRGAGRAARGSRLQAGGAASCNCHLLDASRMPPPSSRRRTNESVERAATPASPRKAGTRASKTKTTPPGAVSSSSFTSSYGGDGAAMMAGASHSSYIKGKEDGMGAVFKWINFRKRCEEIEPYRFAFERVPSLEPWYETFQRQDDGTEKVYEYFGSTGYRKLPYEMGPLPALGQNCCILNYKVVPASRKSNRTTSLQSCSSASLEPSSPGGRKSSRPSSSDVQQSFGGAASTADEPTESKKCSPSSSLSSLPLKKRKLLLQEGGGGTDGSGSSKTDAGGGSGSSAATAAGEASSNSSRIARLIAGANERPRKSPREHASTLAILSLLQQQQHRKRAGTIKILTSPRKATTATATQTTALHEQLLHQDADSNGEEPSRSCSRASDRASSRAGSSTGGIKFDRPLFPDSSYVNSRTLCQELDAFLSDELKRVTGSKEGCTTLGAIVKQERSDTGEAEETDERIAIDETADKSETLLEQDDLMMDQELLLPPSVVQEGIAIERNELPVSKRDLLDVLQTVGTEPPLSLKLVQRCESVVKKIVQYDRKERPMVASGTGSGLAISSGSPVIGLQLFDSGSPLAACGPGSGPGSVGGTFLKKRINRTGWPTNKRKIGTRTRQQSRFMLPSSLAGGKKSLSRESIKKEPEEQRGEEKDEEEEDGSLSQQKPQQCAIKAEESLQRHAETEEEDEEDEDNEEQDEGEDNDDEADEEDEEEHEDEDDDADTVVEEKIRPARVGGASRKDVALANHKKTDSVRRKQREDDSKEEARANHTPVGRRGRKRSVGGKRGVAKRDHINAVATCDDEHDDDDDEQTKEAVAVTTCEKRPTEKDRSTTVPGPTVDTMPTLRAALMRDNSQLQRLLSSPSSKPPGFSSASPSSILAPGSLNRGTVPFTTTPGRGGAATAGGENVPCPPTPSAPTSGPVLGVNSCKYVTKTTTTMTRVDYDGGGGGGPSPPKRKHSREDVAANNEQEEHHLPKEDARQKQQTGGVTNRHRSSVALATHDSDDKECDSISSRSIFVSDDCDTTSSSTAINPPDERPPSTSELPSAPNDPAAVPSAPSQTNPRLPAIRVRRKESSDNEETIHSAAATEEEDEEEEEHSVNAPLTTTTTHKATKSPRTPSERIRNKMVKNRRAAVRADQTAKGRAGGGGKRPPAKKHHDVQIRAASSSKRRKSSSLGPPLPPPSMMPLSPPLTTSTSSSSSSSYGADDKAPLSPAPAKAHDCESIEEEEEQQHTTTAEQYSSRAKAGEGGEGGVVLTPSKIKTRSSTFGYSPPKRTYGAGKQTPKKLPFVSLIKTNFVQSAAEATTAAEVTLVNGKKAVDGNSTGKGNRRRKAEEKKPRKPTTSPSGRKPSSAGGRKKKDSELMADDAAVAGSGVGGTTDGKRSKKLTLKAKQLLARKRLPKAAKRKEAATSGHFNNNSDGHSNDDGEKEEEDPLLCTLTTTIEEQQQQQEQEEEECLQEVQQKQHHLPEQQFHHQRQRRESSRVHDLLEEHLIEEEEEDAADRHHELMEVEEEEEEEEAQEEDDEVATELEEVDEEEHYELLEVEEVEEEEDGDDGVDGGAEHLHRDEEDTFPAGEAQRHHHHHHHNHHHHRQQARREDEKRKLVMADHDYSDQHDDTDPPIVDAEFVEVEELEEEDHLEDDGEEEEAEDEQEEEEEEEDDDDDDDGESTITTLTAPPAVGFGKQQHQPRVKLTFTSSGGTSTVVMTSSGMGTAASTSSSTTTKSTFNSSSPNKYSPRKLRKPRGRWYRER</sequence>
<feature type="compositionally biased region" description="Low complexity" evidence="4">
    <location>
        <begin position="664"/>
        <end position="674"/>
    </location>
</feature>
<feature type="compositionally biased region" description="Acidic residues" evidence="4">
    <location>
        <begin position="2516"/>
        <end position="2527"/>
    </location>
</feature>
<evidence type="ECO:0000256" key="2">
    <source>
        <dbReference type="ARBA" id="ARBA00022771"/>
    </source>
</evidence>
<dbReference type="SMART" id="SM00586">
    <property type="entry name" value="ZnF_DBF"/>
    <property type="match status" value="1"/>
</dbReference>
<feature type="compositionally biased region" description="Basic and acidic residues" evidence="4">
    <location>
        <begin position="2789"/>
        <end position="2798"/>
    </location>
</feature>
<dbReference type="GO" id="GO:0008270">
    <property type="term" value="F:zinc ion binding"/>
    <property type="evidence" value="ECO:0007669"/>
    <property type="project" value="UniProtKB-KW"/>
</dbReference>
<feature type="region of interest" description="Disordered" evidence="4">
    <location>
        <begin position="3028"/>
        <end position="3468"/>
    </location>
</feature>
<feature type="region of interest" description="Disordered" evidence="4">
    <location>
        <begin position="474"/>
        <end position="558"/>
    </location>
</feature>
<feature type="compositionally biased region" description="Polar residues" evidence="4">
    <location>
        <begin position="30"/>
        <end position="43"/>
    </location>
</feature>
<feature type="compositionally biased region" description="Basic and acidic residues" evidence="4">
    <location>
        <begin position="863"/>
        <end position="874"/>
    </location>
</feature>
<feature type="compositionally biased region" description="Polar residues" evidence="4">
    <location>
        <begin position="1219"/>
        <end position="1232"/>
    </location>
</feature>
<feature type="compositionally biased region" description="Low complexity" evidence="4">
    <location>
        <begin position="2001"/>
        <end position="2014"/>
    </location>
</feature>
<feature type="compositionally biased region" description="Basic residues" evidence="4">
    <location>
        <begin position="2489"/>
        <end position="2499"/>
    </location>
</feature>
<feature type="compositionally biased region" description="Basic and acidic residues" evidence="4">
    <location>
        <begin position="938"/>
        <end position="969"/>
    </location>
</feature>
<feature type="region of interest" description="Disordered" evidence="4">
    <location>
        <begin position="605"/>
        <end position="628"/>
    </location>
</feature>
<feature type="compositionally biased region" description="Low complexity" evidence="4">
    <location>
        <begin position="706"/>
        <end position="721"/>
    </location>
</feature>
<feature type="compositionally biased region" description="Basic residues" evidence="4">
    <location>
        <begin position="1704"/>
        <end position="1722"/>
    </location>
</feature>
<dbReference type="GO" id="GO:0010571">
    <property type="term" value="P:positive regulation of nuclear cell cycle DNA replication"/>
    <property type="evidence" value="ECO:0007669"/>
    <property type="project" value="TreeGrafter"/>
</dbReference>
<feature type="compositionally biased region" description="Acidic residues" evidence="4">
    <location>
        <begin position="1624"/>
        <end position="1652"/>
    </location>
</feature>
<keyword evidence="1" id="KW-0479">Metal-binding</keyword>
<reference evidence="5" key="1">
    <citation type="submission" date="2022-08" db="UniProtKB">
        <authorList>
            <consortium name="EnsemblMetazoa"/>
        </authorList>
    </citation>
    <scope>IDENTIFICATION</scope>
    <source>
        <strain evidence="5">Dongola</strain>
    </source>
</reference>
<feature type="region of interest" description="Disordered" evidence="4">
    <location>
        <begin position="103"/>
        <end position="144"/>
    </location>
</feature>
<feature type="compositionally biased region" description="Basic and acidic residues" evidence="4">
    <location>
        <begin position="3183"/>
        <end position="3208"/>
    </location>
</feature>
<feature type="region of interest" description="Disordered" evidence="4">
    <location>
        <begin position="156"/>
        <end position="181"/>
    </location>
</feature>
<dbReference type="Pfam" id="PF07535">
    <property type="entry name" value="zf-DBF"/>
    <property type="match status" value="1"/>
</dbReference>
<feature type="compositionally biased region" description="Polar residues" evidence="4">
    <location>
        <begin position="285"/>
        <end position="315"/>
    </location>
</feature>
<feature type="compositionally biased region" description="Polar residues" evidence="4">
    <location>
        <begin position="1443"/>
        <end position="1465"/>
    </location>
</feature>
<keyword evidence="2" id="KW-0863">Zinc-finger</keyword>
<feature type="compositionally biased region" description="Basic and acidic residues" evidence="4">
    <location>
        <begin position="3312"/>
        <end position="3335"/>
    </location>
</feature>
<dbReference type="EMBL" id="APCN01002448">
    <property type="status" value="NOT_ANNOTATED_CDS"/>
    <property type="molecule type" value="Genomic_DNA"/>
</dbReference>
<dbReference type="PROSITE" id="PS51265">
    <property type="entry name" value="ZF_DBF4"/>
    <property type="match status" value="1"/>
</dbReference>
<feature type="region of interest" description="Disordered" evidence="4">
    <location>
        <begin position="863"/>
        <end position="1168"/>
    </location>
</feature>